<comment type="subcellular location">
    <subcellularLocation>
        <location evidence="1">Secreted</location>
        <location evidence="1">Extracellular space</location>
    </subcellularLocation>
</comment>
<keyword evidence="6" id="KW-0325">Glycoprotein</keyword>
<evidence type="ECO:0000256" key="3">
    <source>
        <dbReference type="ARBA" id="ARBA00022525"/>
    </source>
</evidence>
<feature type="signal peptide" evidence="9">
    <location>
        <begin position="1"/>
        <end position="27"/>
    </location>
</feature>
<protein>
    <submittedName>
        <fullName evidence="10">Uncharacterized protein</fullName>
    </submittedName>
</protein>
<comment type="similarity">
    <text evidence="2">Belongs to the CLV3/ESR signal peptide family.</text>
</comment>
<dbReference type="OrthoDB" id="1406315at2759"/>
<reference evidence="11" key="1">
    <citation type="journal article" date="2020" name="Nat. Commun.">
        <title>Genome sequence of the cluster root forming white lupin.</title>
        <authorList>
            <person name="Hufnagel B."/>
            <person name="Marques A."/>
            <person name="Soriano A."/>
            <person name="Marques L."/>
            <person name="Divol F."/>
            <person name="Doumas P."/>
            <person name="Sallet E."/>
            <person name="Mancinotti D."/>
            <person name="Carrere S."/>
            <person name="Marande W."/>
            <person name="Arribat S."/>
            <person name="Keller J."/>
            <person name="Huneau C."/>
            <person name="Blein T."/>
            <person name="Aime D."/>
            <person name="Laguerre M."/>
            <person name="Taylor J."/>
            <person name="Schubert V."/>
            <person name="Nelson M."/>
            <person name="Geu-Flores F."/>
            <person name="Crespi M."/>
            <person name="Gallardo-Guerrero K."/>
            <person name="Delaux P.-M."/>
            <person name="Salse J."/>
            <person name="Berges H."/>
            <person name="Guyot R."/>
            <person name="Gouzy J."/>
            <person name="Peret B."/>
        </authorList>
    </citation>
    <scope>NUCLEOTIDE SEQUENCE [LARGE SCALE GENOMIC DNA]</scope>
    <source>
        <strain evidence="11">cv. Amiga</strain>
    </source>
</reference>
<keyword evidence="5" id="KW-0221">Differentiation</keyword>
<dbReference type="AlphaFoldDB" id="A0A6A4PF46"/>
<evidence type="ECO:0000256" key="4">
    <source>
        <dbReference type="ARBA" id="ARBA00022729"/>
    </source>
</evidence>
<evidence type="ECO:0000256" key="1">
    <source>
        <dbReference type="ARBA" id="ARBA00004239"/>
    </source>
</evidence>
<dbReference type="InterPro" id="IPR039617">
    <property type="entry name" value="CLAVATA3-CLE"/>
</dbReference>
<keyword evidence="3" id="KW-0964">Secreted</keyword>
<sequence>MSNTTLPRMSILFLLLILSTFFMSLQARTTFHDHPFNHKHLESHHLFHKFGFVQPKHTHNGDPLVPGNIDRLAPGGPDPNHNHALPPSK</sequence>
<comment type="caution">
    <text evidence="10">The sequence shown here is derived from an EMBL/GenBank/DDBJ whole genome shotgun (WGS) entry which is preliminary data.</text>
</comment>
<evidence type="ECO:0000256" key="8">
    <source>
        <dbReference type="SAM" id="MobiDB-lite"/>
    </source>
</evidence>
<dbReference type="EMBL" id="WOCE01000014">
    <property type="protein sequence ID" value="KAE9599907.1"/>
    <property type="molecule type" value="Genomic_DNA"/>
</dbReference>
<keyword evidence="11" id="KW-1185">Reference proteome</keyword>
<dbReference type="PANTHER" id="PTHR36016:SF1">
    <property type="entry name" value="CLAVATA3_ESR (CLE)-RELATED PROTEIN 5-RELATED"/>
    <property type="match status" value="1"/>
</dbReference>
<dbReference type="GO" id="GO:0005576">
    <property type="term" value="C:extracellular region"/>
    <property type="evidence" value="ECO:0007669"/>
    <property type="project" value="UniProtKB-SubCell"/>
</dbReference>
<gene>
    <name evidence="10" type="ORF">Lalb_Chr14g0367341</name>
</gene>
<keyword evidence="4 9" id="KW-0732">Signal</keyword>
<evidence type="ECO:0000313" key="11">
    <source>
        <dbReference type="Proteomes" id="UP000447434"/>
    </source>
</evidence>
<accession>A0A6A4PF46</accession>
<proteinExistence type="inferred from homology"/>
<dbReference type="Proteomes" id="UP000447434">
    <property type="component" value="Chromosome 14"/>
</dbReference>
<evidence type="ECO:0000256" key="6">
    <source>
        <dbReference type="ARBA" id="ARBA00023180"/>
    </source>
</evidence>
<evidence type="ECO:0000313" key="10">
    <source>
        <dbReference type="EMBL" id="KAE9599907.1"/>
    </source>
</evidence>
<name>A0A6A4PF46_LUPAL</name>
<feature type="region of interest" description="Disordered" evidence="8">
    <location>
        <begin position="58"/>
        <end position="89"/>
    </location>
</feature>
<dbReference type="PANTHER" id="PTHR36016">
    <property type="entry name" value="CLAVATA3/ESR (CLE)-RELATED PROTEIN 7"/>
    <property type="match status" value="1"/>
</dbReference>
<organism evidence="10 11">
    <name type="scientific">Lupinus albus</name>
    <name type="common">White lupine</name>
    <name type="synonym">Lupinus termis</name>
    <dbReference type="NCBI Taxonomy" id="3870"/>
    <lineage>
        <taxon>Eukaryota</taxon>
        <taxon>Viridiplantae</taxon>
        <taxon>Streptophyta</taxon>
        <taxon>Embryophyta</taxon>
        <taxon>Tracheophyta</taxon>
        <taxon>Spermatophyta</taxon>
        <taxon>Magnoliopsida</taxon>
        <taxon>eudicotyledons</taxon>
        <taxon>Gunneridae</taxon>
        <taxon>Pentapetalae</taxon>
        <taxon>rosids</taxon>
        <taxon>fabids</taxon>
        <taxon>Fabales</taxon>
        <taxon>Fabaceae</taxon>
        <taxon>Papilionoideae</taxon>
        <taxon>50 kb inversion clade</taxon>
        <taxon>genistoids sensu lato</taxon>
        <taxon>core genistoids</taxon>
        <taxon>Genisteae</taxon>
        <taxon>Lupinus</taxon>
    </lineage>
</organism>
<feature type="chain" id="PRO_5025459637" evidence="9">
    <location>
        <begin position="28"/>
        <end position="89"/>
    </location>
</feature>
<keyword evidence="7" id="KW-0379">Hydroxylation</keyword>
<evidence type="ECO:0000256" key="7">
    <source>
        <dbReference type="ARBA" id="ARBA00023278"/>
    </source>
</evidence>
<evidence type="ECO:0000256" key="2">
    <source>
        <dbReference type="ARBA" id="ARBA00005416"/>
    </source>
</evidence>
<evidence type="ECO:0000256" key="5">
    <source>
        <dbReference type="ARBA" id="ARBA00022782"/>
    </source>
</evidence>
<evidence type="ECO:0000256" key="9">
    <source>
        <dbReference type="SAM" id="SignalP"/>
    </source>
</evidence>
<dbReference type="GO" id="GO:0030154">
    <property type="term" value="P:cell differentiation"/>
    <property type="evidence" value="ECO:0007669"/>
    <property type="project" value="UniProtKB-KW"/>
</dbReference>